<dbReference type="Proteomes" id="UP000076796">
    <property type="component" value="Unassembled WGS sequence"/>
</dbReference>
<reference evidence="2" key="1">
    <citation type="journal article" date="2016" name="Genome Announc.">
        <title>Draft genomes of two strains of Paenibacillus glucanolyticus with capability to degrade lignocellulose.</title>
        <authorList>
            <person name="Mathews S.L."/>
            <person name="Pawlak J."/>
            <person name="Grunden A.M."/>
        </authorList>
    </citation>
    <scope>NUCLEOTIDE SEQUENCE [LARGE SCALE GENOMIC DNA]</scope>
    <source>
        <strain evidence="2">SLM1</strain>
    </source>
</reference>
<accession>A0A163GPV6</accession>
<comment type="caution">
    <text evidence="2">The sequence shown here is derived from an EMBL/GenBank/DDBJ whole genome shotgun (WGS) entry which is preliminary data.</text>
</comment>
<evidence type="ECO:0000313" key="3">
    <source>
        <dbReference type="Proteomes" id="UP000076796"/>
    </source>
</evidence>
<keyword evidence="3" id="KW-1185">Reference proteome</keyword>
<organism evidence="2 3">
    <name type="scientific">Paenibacillus glucanolyticus</name>
    <dbReference type="NCBI Taxonomy" id="59843"/>
    <lineage>
        <taxon>Bacteria</taxon>
        <taxon>Bacillati</taxon>
        <taxon>Bacillota</taxon>
        <taxon>Bacilli</taxon>
        <taxon>Bacillales</taxon>
        <taxon>Paenibacillaceae</taxon>
        <taxon>Paenibacillus</taxon>
    </lineage>
</organism>
<dbReference type="AlphaFoldDB" id="A0A163GPV6"/>
<keyword evidence="1" id="KW-0472">Membrane</keyword>
<evidence type="ECO:0000256" key="1">
    <source>
        <dbReference type="SAM" id="Phobius"/>
    </source>
</evidence>
<keyword evidence="1" id="KW-0812">Transmembrane</keyword>
<keyword evidence="1" id="KW-1133">Transmembrane helix</keyword>
<feature type="transmembrane region" description="Helical" evidence="1">
    <location>
        <begin position="60"/>
        <end position="83"/>
    </location>
</feature>
<name>A0A163GPV6_9BACL</name>
<dbReference type="EMBL" id="LWMH01000001">
    <property type="protein sequence ID" value="KZS45081.1"/>
    <property type="molecule type" value="Genomic_DNA"/>
</dbReference>
<gene>
    <name evidence="2" type="ORF">AWU65_03625</name>
</gene>
<dbReference type="RefSeq" id="WP_063477586.1">
    <property type="nucleotide sequence ID" value="NZ_JBCMWP010000019.1"/>
</dbReference>
<proteinExistence type="predicted"/>
<evidence type="ECO:0000313" key="2">
    <source>
        <dbReference type="EMBL" id="KZS45081.1"/>
    </source>
</evidence>
<protein>
    <submittedName>
        <fullName evidence="2">Uncharacterized protein</fullName>
    </submittedName>
</protein>
<sequence>MFDKLVILLLLFVGLVYLSNTRSMKVVTLQMISSGEKKVDDIDKESKTIQSQIRWLTNGMVALCFVLLLVGVVTLSDFGRLLFQ</sequence>